<feature type="transmembrane region" description="Helical" evidence="6">
    <location>
        <begin position="71"/>
        <end position="92"/>
    </location>
</feature>
<dbReference type="AlphaFoldDB" id="A0A3S4IDR0"/>
<dbReference type="Pfam" id="PF00324">
    <property type="entry name" value="AA_permease"/>
    <property type="match status" value="1"/>
</dbReference>
<organism evidence="8 9">
    <name type="scientific">Chromobacterium violaceum</name>
    <dbReference type="NCBI Taxonomy" id="536"/>
    <lineage>
        <taxon>Bacteria</taxon>
        <taxon>Pseudomonadati</taxon>
        <taxon>Pseudomonadota</taxon>
        <taxon>Betaproteobacteria</taxon>
        <taxon>Neisseriales</taxon>
        <taxon>Chromobacteriaceae</taxon>
        <taxon>Chromobacterium</taxon>
    </lineage>
</organism>
<keyword evidence="5 6" id="KW-0472">Membrane</keyword>
<feature type="domain" description="Amino acid permease/ SLC12A" evidence="7">
    <location>
        <begin position="2"/>
        <end position="120"/>
    </location>
</feature>
<dbReference type="InterPro" id="IPR004841">
    <property type="entry name" value="AA-permease/SLC12A_dom"/>
</dbReference>
<evidence type="ECO:0000313" key="8">
    <source>
        <dbReference type="EMBL" id="VEB41183.1"/>
    </source>
</evidence>
<keyword evidence="4 6" id="KW-1133">Transmembrane helix</keyword>
<dbReference type="GO" id="GO:0016020">
    <property type="term" value="C:membrane"/>
    <property type="evidence" value="ECO:0007669"/>
    <property type="project" value="UniProtKB-SubCell"/>
</dbReference>
<protein>
    <submittedName>
        <fullName evidence="8">Proline-specific permease ProY</fullName>
    </submittedName>
</protein>
<sequence length="133" mass="14913">MPVPALLMSVAALLLGVLLNYLAPKEVFTWLTAISTFGAVWTWLIILLAQLRFRRSLSADELASISHRMPLWPYGSYLTLGFLALVIGLMAYFPDTRVALIVGPGWLVFLVAAYYLLGYHKQDAAWRLAQQSR</sequence>
<dbReference type="EMBL" id="LR134182">
    <property type="protein sequence ID" value="VEB41183.1"/>
    <property type="molecule type" value="Genomic_DNA"/>
</dbReference>
<dbReference type="PANTHER" id="PTHR43495:SF5">
    <property type="entry name" value="GAMMA-AMINOBUTYRIC ACID PERMEASE"/>
    <property type="match status" value="1"/>
</dbReference>
<evidence type="ECO:0000256" key="5">
    <source>
        <dbReference type="ARBA" id="ARBA00023136"/>
    </source>
</evidence>
<reference evidence="8 9" key="1">
    <citation type="submission" date="2018-12" db="EMBL/GenBank/DDBJ databases">
        <authorList>
            <consortium name="Pathogen Informatics"/>
        </authorList>
    </citation>
    <scope>NUCLEOTIDE SEQUENCE [LARGE SCALE GENOMIC DNA]</scope>
    <source>
        <strain evidence="8 9">NCTC9695</strain>
    </source>
</reference>
<evidence type="ECO:0000256" key="6">
    <source>
        <dbReference type="SAM" id="Phobius"/>
    </source>
</evidence>
<evidence type="ECO:0000259" key="7">
    <source>
        <dbReference type="Pfam" id="PF00324"/>
    </source>
</evidence>
<dbReference type="Proteomes" id="UP000275777">
    <property type="component" value="Chromosome"/>
</dbReference>
<evidence type="ECO:0000256" key="3">
    <source>
        <dbReference type="ARBA" id="ARBA00022692"/>
    </source>
</evidence>
<keyword evidence="2" id="KW-0813">Transport</keyword>
<gene>
    <name evidence="8" type="primary">proY_2</name>
    <name evidence="8" type="ORF">NCTC9695_01602</name>
</gene>
<proteinExistence type="predicted"/>
<keyword evidence="3 6" id="KW-0812">Transmembrane</keyword>
<comment type="subcellular location">
    <subcellularLocation>
        <location evidence="1">Membrane</location>
        <topology evidence="1">Multi-pass membrane protein</topology>
    </subcellularLocation>
</comment>
<name>A0A3S4IDR0_CHRVL</name>
<feature type="transmembrane region" description="Helical" evidence="6">
    <location>
        <begin position="98"/>
        <end position="117"/>
    </location>
</feature>
<evidence type="ECO:0000256" key="1">
    <source>
        <dbReference type="ARBA" id="ARBA00004141"/>
    </source>
</evidence>
<evidence type="ECO:0000313" key="9">
    <source>
        <dbReference type="Proteomes" id="UP000275777"/>
    </source>
</evidence>
<dbReference type="GO" id="GO:0055085">
    <property type="term" value="P:transmembrane transport"/>
    <property type="evidence" value="ECO:0007669"/>
    <property type="project" value="InterPro"/>
</dbReference>
<dbReference type="PANTHER" id="PTHR43495">
    <property type="entry name" value="GABA PERMEASE"/>
    <property type="match status" value="1"/>
</dbReference>
<dbReference type="Gene3D" id="1.20.1740.10">
    <property type="entry name" value="Amino acid/polyamine transporter I"/>
    <property type="match status" value="1"/>
</dbReference>
<evidence type="ECO:0000256" key="2">
    <source>
        <dbReference type="ARBA" id="ARBA00022448"/>
    </source>
</evidence>
<evidence type="ECO:0000256" key="4">
    <source>
        <dbReference type="ARBA" id="ARBA00022989"/>
    </source>
</evidence>
<feature type="transmembrane region" description="Helical" evidence="6">
    <location>
        <begin position="30"/>
        <end position="51"/>
    </location>
</feature>
<accession>A0A3S4IDR0</accession>